<gene>
    <name evidence="8" type="ORF">G3A50_16775</name>
</gene>
<dbReference type="Gene3D" id="3.40.47.10">
    <property type="match status" value="1"/>
</dbReference>
<dbReference type="SUPFAM" id="SSF53901">
    <property type="entry name" value="Thiolase-like"/>
    <property type="match status" value="1"/>
</dbReference>
<dbReference type="SUPFAM" id="SSF51735">
    <property type="entry name" value="NAD(P)-binding Rossmann-fold domains"/>
    <property type="match status" value="2"/>
</dbReference>
<dbReference type="Gene3D" id="1.10.1200.10">
    <property type="entry name" value="ACP-like"/>
    <property type="match status" value="1"/>
</dbReference>
<dbReference type="InterPro" id="IPR020841">
    <property type="entry name" value="PKS_Beta-ketoAc_synthase_dom"/>
</dbReference>
<evidence type="ECO:0000256" key="3">
    <source>
        <dbReference type="ARBA" id="ARBA00022679"/>
    </source>
</evidence>
<dbReference type="PANTHER" id="PTHR43074">
    <property type="entry name" value="OMEGA-3 POLYUNSATURATED FATTY ACID SYNTHASE PFAB-RELATED"/>
    <property type="match status" value="1"/>
</dbReference>
<feature type="domain" description="PKS/mFAS DH" evidence="7">
    <location>
        <begin position="2478"/>
        <end position="2761"/>
    </location>
</feature>
<dbReference type="Pfam" id="PF08659">
    <property type="entry name" value="KR"/>
    <property type="match status" value="1"/>
</dbReference>
<dbReference type="Pfam" id="PF00698">
    <property type="entry name" value="Acyl_transf_1"/>
    <property type="match status" value="1"/>
</dbReference>
<feature type="region of interest" description="C-terminal hotdog fold" evidence="4">
    <location>
        <begin position="2616"/>
        <end position="2761"/>
    </location>
</feature>
<evidence type="ECO:0000256" key="5">
    <source>
        <dbReference type="SAM" id="MobiDB-lite"/>
    </source>
</evidence>
<dbReference type="SMART" id="SM00826">
    <property type="entry name" value="PKS_DH"/>
    <property type="match status" value="1"/>
</dbReference>
<dbReference type="InterPro" id="IPR018201">
    <property type="entry name" value="Ketoacyl_synth_AS"/>
</dbReference>
<dbReference type="Pfam" id="PF21089">
    <property type="entry name" value="PKS_DH_N"/>
    <property type="match status" value="1"/>
</dbReference>
<dbReference type="KEGG" id="apra:G3A50_16775"/>
<dbReference type="InterPro" id="IPR049900">
    <property type="entry name" value="PKS_mFAS_DH"/>
</dbReference>
<accession>A0A6P1YP76</accession>
<dbReference type="InterPro" id="IPR036736">
    <property type="entry name" value="ACP-like_sf"/>
</dbReference>
<dbReference type="InterPro" id="IPR042104">
    <property type="entry name" value="PKS_dehydratase_sf"/>
</dbReference>
<feature type="region of interest" description="Disordered" evidence="5">
    <location>
        <begin position="1639"/>
        <end position="1665"/>
    </location>
</feature>
<dbReference type="Pfam" id="PF14765">
    <property type="entry name" value="PS-DH"/>
    <property type="match status" value="1"/>
</dbReference>
<dbReference type="InterPro" id="IPR014043">
    <property type="entry name" value="Acyl_transferase_dom"/>
</dbReference>
<dbReference type="SUPFAM" id="SSF47336">
    <property type="entry name" value="ACP-like"/>
    <property type="match status" value="1"/>
</dbReference>
<evidence type="ECO:0000256" key="4">
    <source>
        <dbReference type="PROSITE-ProRule" id="PRU01363"/>
    </source>
</evidence>
<dbReference type="InterPro" id="IPR049551">
    <property type="entry name" value="PKS_DH_C"/>
</dbReference>
<feature type="compositionally biased region" description="Pro residues" evidence="5">
    <location>
        <begin position="1641"/>
        <end position="1650"/>
    </location>
</feature>
<dbReference type="PROSITE" id="PS00606">
    <property type="entry name" value="KS3_1"/>
    <property type="match status" value="1"/>
</dbReference>
<dbReference type="Gene3D" id="3.20.20.70">
    <property type="entry name" value="Aldolase class I"/>
    <property type="match status" value="2"/>
</dbReference>
<dbReference type="CDD" id="cd08953">
    <property type="entry name" value="KR_2_SDR_x"/>
    <property type="match status" value="1"/>
</dbReference>
<sequence>MHSLVQVIALTPAGHRDPSIALAASRAGFLGVVNGEIGPLPVAALEALASHARTPFGLKLAIADEEALALVSTFAPRGLEWLLLDASTVLADPDLLARLSGMGVHTLVELIDWDDRLASLSGHAGLIAKGHEAGGKVGEETSFILLQKALARQSMPVLVRGGVGLHGAAAAMAGGAAGVVLDDQLLLLKESPLEAPARAALSGLTGLETALVGPDEARWRVFEKPGFRHVRQLRKTIAGLEAPAVDAAILASLGWADAMKDVMPLGQGVAFAESFAKRYATVGRLAHALVDEAAGRGALAARSRAFGPGEGVSVSHGTTYPIVQGPMTRVSDVAGFAQAVAEGGGLPMLALALMRPEQVDALLAETAERLKGKPWGVGLLGFAPAELIAGQMDVARKYVPRFALIAGGRPDQAQSFEAEGIATYLHVPSPRLLTMFVEQGAKRFVFEGRECGGHVGPLSSFVLWDVMVQTLLDIVRDPEQAARIHVLFAGGIHDARSAAIVSAIAAPLVALGVKVGVLMGSAYLFTREIVESGAVVKGFQDEALACERTVTLETGPGHASRAAMSPFAEHFFTRRKEMEAEGRSPDDIREELESFTLGRLRVASKGSERSGPEGKIRKVPAVRQRAEGMFMIGQVATLRDKVVSVADVHLAVCEGSQALLDTVPESPAVARQAPRPADVAVVGLGGIFPKAANVAEYWENILGKVDAISEIPSHRWDWRVYFDADRTAPDKIYSRWGGFLDDLLFDPLRYGIPPNSISAIDPLQLMTLEVVRACLGDAGFEHLNASRERCSLILGASGGAGDVGAQYAVRSEMPRFLGELDEDAAARLPRWTEDSFAGILLNVAAGRSANRFDLGGVNYTVDAACASSLAAIYQGVLELESGRSDVVIAGGVDTVQGPFGYLCFSKTQALSPRGRCSTFDSSADGIVISEGIAMVALKRLADAERDGDTIYAVLKGVGGSSDGHAKSMTAPHPDGQIRAMRRAYEMAGYSPASVGLFEAHGTGTVAGDAAELETVTRLLGEAGATPRQSVIGSVKTLIGHTKATAGVAGLIKATLAVHHGVLPPHGQVNTPNKTLTDPESPLFLISEPRPWVAQEGVPRRASVSAFGFGGTNFHITLEAYQGATRGQIRPVAQKRWPHELLVWRGADRAGLAAAVRATADKLAAAPAVPELRDLAFTLAASAPAGGIAATLVVARDEPLVERLAALARHLEGAAEPLPPGAGFSAEPLLAKDGTLAFVFPGQGAQYPEMLRQLAVIFPEMRATMERADALLKPEMSHAGLPGGCLSRAIYPTGAYDDEARAAALATLTRTDIAQPALGAVEGGLLEVLAAFGLAPGMSAGHSYGELVALHAAGVYGLDDMLRTSAARGRAMVAQANGGDLGTMIAAMRVDRSAVEAAIAGIPDLVVANHNAPRQTILSGTRDAVAAAKVKLDAAGISNQPLVVGAAFHSPLVAAAREGMASFLEEIDFAAPRVPVFANSTAAVYPAPSAEAKAVLANQLVRGVEFVAEVEAMYAAGARVFLTVGPKAVHASMVRQILEGRAHRAIAIDDEAGGLQGLLQALGTLIAEGAEVDLSRLWAGRDCLRLDPRTLAPAPRVPVPAKHMWWLNGSGARRVGTPPAQPLTIEQIAARPKAPAVLIDPPAMPASPPSAKPAVNGLDRRPNLGTRTMETGERRQLQEVEAGDAETYGEPIAGNGVMSDFQATMQRFLATQENVLLAYLGAGAPAGATRAVARRPAPVATLMPARAPAPSRPALRPVASAPVQAAPVPPAPVASAPVATAPAPAPAPIAVPAAATAAVNGNGHSAPAPAPAAEAAAIGGPALLDLLLGLVEERTGYPRDMLGLDQKLEADLGIDSIKRVEIVGALVKSLPAGAVASTEGLGEKLNACRTLQAMSDCLAGAVGGSAGGAARPFDTAGSDAVAVATSARPPRFVVKAHVEEMPAAGVLPPGLYLITDDGRGVAPRLAELIAGAGGVARVLEPSQALAAAEGPVAGLVHLAPLASPVFPLGEALAAWRPQIAVNEALAHRLLGRLGAHLREGGRVVIASALGGTFSRGSATGGVSLQGGGPGLAKSAQEEWPNAVVKAVDLDPALSIEALASTLLAELASGGRREVGYPAGRRTVFRTEAVEIDTLPPRAPLDEGAVVLATGGARGITAETLRPLAGPGITFVLCGRSPLPGPEDNALKDAASPAALRAVLIAQARATGTIPKPAEMERAVQAILRDREIRANLADFAAAGAKVIYRIADVSDPARASELVRGILAEFGRLDGVLHGAGVIEDKLIVDKDPASWARVVETKAQSALALAAAVDPARLRFFIMFGSVAGRYGNSGQSDYAAANELLNRLGSQLRAQWPVHVKVAVLNWGPWLGTRHGPGMVSEETRRKFEAKGVGLVPPEGGALACFDEIMRGPFEDVEIVIGEGPWERHETDMAAIAPPIGSAAPVAAAPAAVSRAAPIVAPGVVSDDTRPAGGTTFPFLPLVAGAKIGPGARGGRLLTRTLSLPHDLYLEQHRIDGVPVLPAAVALEMAAEACAAVWPGWQVSEVTELRLLAGLKFDDDAPRDIEMQVLGSEHGDAGGFGASVELRSPGGRAHYRVSLKITDELPRAEPLGWTLDPAPARVGAREAYRDMLFHGPCFQAATALIGLDGSGIVADVRPSPAADFVAGVQPGATWLFDPALMDVAAQLAWVWSCVQRDAAALPNRFGRVRRFAGAGAPARMLFALQPGLGEHQVAADVAVLDAAGAPVYVIEELESTANAALNRLRGYVGEIRL</sequence>
<dbReference type="InterPro" id="IPR014031">
    <property type="entry name" value="Ketoacyl_synth_C"/>
</dbReference>
<dbReference type="GO" id="GO:0006633">
    <property type="term" value="P:fatty acid biosynthetic process"/>
    <property type="evidence" value="ECO:0007669"/>
    <property type="project" value="InterPro"/>
</dbReference>
<name>A0A6P1YP76_9HYPH</name>
<dbReference type="Proteomes" id="UP000464751">
    <property type="component" value="Chromosome"/>
</dbReference>
<dbReference type="InterPro" id="IPR013968">
    <property type="entry name" value="PKS_KR"/>
</dbReference>
<dbReference type="CDD" id="cd00833">
    <property type="entry name" value="PKS"/>
    <property type="match status" value="1"/>
</dbReference>
<dbReference type="Gene3D" id="3.40.50.720">
    <property type="entry name" value="NAD(P)-binding Rossmann-like Domain"/>
    <property type="match status" value="1"/>
</dbReference>
<dbReference type="InterPro" id="IPR016036">
    <property type="entry name" value="Malonyl_transacylase_ACP-bd"/>
</dbReference>
<protein>
    <submittedName>
        <fullName evidence="8">SDR family NAD(P)-dependent oxidoreductase</fullName>
    </submittedName>
</protein>
<organism evidence="8 9">
    <name type="scientific">Ancylobacter pratisalsi</name>
    <dbReference type="NCBI Taxonomy" id="1745854"/>
    <lineage>
        <taxon>Bacteria</taxon>
        <taxon>Pseudomonadati</taxon>
        <taxon>Pseudomonadota</taxon>
        <taxon>Alphaproteobacteria</taxon>
        <taxon>Hyphomicrobiales</taxon>
        <taxon>Xanthobacteraceae</taxon>
        <taxon>Ancylobacter</taxon>
    </lineage>
</organism>
<dbReference type="EMBL" id="CP048630">
    <property type="protein sequence ID" value="QIB35179.1"/>
    <property type="molecule type" value="Genomic_DNA"/>
</dbReference>
<dbReference type="PANTHER" id="PTHR43074:SF1">
    <property type="entry name" value="BETA-KETOACYL SYNTHASE FAMILY PROTEIN-RELATED"/>
    <property type="match status" value="1"/>
</dbReference>
<evidence type="ECO:0000259" key="7">
    <source>
        <dbReference type="PROSITE" id="PS52019"/>
    </source>
</evidence>
<dbReference type="Pfam" id="PF00109">
    <property type="entry name" value="ketoacyl-synt"/>
    <property type="match status" value="1"/>
</dbReference>
<dbReference type="InterPro" id="IPR016035">
    <property type="entry name" value="Acyl_Trfase/lysoPLipase"/>
</dbReference>
<dbReference type="RefSeq" id="WP_163076324.1">
    <property type="nucleotide sequence ID" value="NZ_CP048630.1"/>
</dbReference>
<dbReference type="SMART" id="SM00827">
    <property type="entry name" value="PKS_AT"/>
    <property type="match status" value="1"/>
</dbReference>
<keyword evidence="2" id="KW-0597">Phosphoprotein</keyword>
<keyword evidence="3" id="KW-0808">Transferase</keyword>
<evidence type="ECO:0000313" key="9">
    <source>
        <dbReference type="Proteomes" id="UP000464751"/>
    </source>
</evidence>
<dbReference type="GO" id="GO:0004315">
    <property type="term" value="F:3-oxoacyl-[acyl-carrier-protein] synthase activity"/>
    <property type="evidence" value="ECO:0007669"/>
    <property type="project" value="InterPro"/>
</dbReference>
<dbReference type="Gene3D" id="3.40.366.10">
    <property type="entry name" value="Malonyl-Coenzyme A Acyl Carrier Protein, domain 2"/>
    <property type="match status" value="1"/>
</dbReference>
<dbReference type="InterPro" id="IPR049552">
    <property type="entry name" value="PKS_DH_N"/>
</dbReference>
<dbReference type="Gene3D" id="3.10.129.110">
    <property type="entry name" value="Polyketide synthase dehydratase"/>
    <property type="match status" value="1"/>
</dbReference>
<dbReference type="InterPro" id="IPR052568">
    <property type="entry name" value="PKS-FAS_Synthase"/>
</dbReference>
<keyword evidence="1" id="KW-0596">Phosphopantetheine</keyword>
<evidence type="ECO:0000259" key="6">
    <source>
        <dbReference type="PROSITE" id="PS52004"/>
    </source>
</evidence>
<feature type="region of interest" description="N-terminal hotdog fold" evidence="4">
    <location>
        <begin position="2478"/>
        <end position="2603"/>
    </location>
</feature>
<keyword evidence="9" id="KW-1185">Reference proteome</keyword>
<dbReference type="PROSITE" id="PS52019">
    <property type="entry name" value="PKS_MFAS_DH"/>
    <property type="match status" value="1"/>
</dbReference>
<dbReference type="SUPFAM" id="SSF55048">
    <property type="entry name" value="Probable ACP-binding domain of malonyl-CoA ACP transacylase"/>
    <property type="match status" value="1"/>
</dbReference>
<dbReference type="InterPro" id="IPR001227">
    <property type="entry name" value="Ac_transferase_dom_sf"/>
</dbReference>
<dbReference type="SMART" id="SM00822">
    <property type="entry name" value="PKS_KR"/>
    <property type="match status" value="1"/>
</dbReference>
<dbReference type="SMART" id="SM00825">
    <property type="entry name" value="PKS_KS"/>
    <property type="match status" value="1"/>
</dbReference>
<feature type="domain" description="Ketosynthase family 3 (KS3)" evidence="6">
    <location>
        <begin position="676"/>
        <end position="1119"/>
    </location>
</feature>
<dbReference type="InterPro" id="IPR014030">
    <property type="entry name" value="Ketoacyl_synth_N"/>
</dbReference>
<dbReference type="InterPro" id="IPR020807">
    <property type="entry name" value="PKS_DH"/>
</dbReference>
<dbReference type="Pfam" id="PF03060">
    <property type="entry name" value="NMO"/>
    <property type="match status" value="1"/>
</dbReference>
<dbReference type="SUPFAM" id="SSF51412">
    <property type="entry name" value="Inosine monophosphate dehydrogenase (IMPDH)"/>
    <property type="match status" value="2"/>
</dbReference>
<dbReference type="PROSITE" id="PS52004">
    <property type="entry name" value="KS3_2"/>
    <property type="match status" value="1"/>
</dbReference>
<evidence type="ECO:0000313" key="8">
    <source>
        <dbReference type="EMBL" id="QIB35179.1"/>
    </source>
</evidence>
<proteinExistence type="predicted"/>
<feature type="active site" description="Proton donor; for dehydratase activity" evidence="4">
    <location>
        <position position="2679"/>
    </location>
</feature>
<dbReference type="SUPFAM" id="SSF52151">
    <property type="entry name" value="FabD/lysophospholipase-like"/>
    <property type="match status" value="1"/>
</dbReference>
<dbReference type="InterPro" id="IPR036291">
    <property type="entry name" value="NAD(P)-bd_dom_sf"/>
</dbReference>
<dbReference type="InterPro" id="IPR013785">
    <property type="entry name" value="Aldolase_TIM"/>
</dbReference>
<evidence type="ECO:0000256" key="1">
    <source>
        <dbReference type="ARBA" id="ARBA00022450"/>
    </source>
</evidence>
<feature type="active site" description="Proton acceptor; for dehydratase activity" evidence="4">
    <location>
        <position position="2510"/>
    </location>
</feature>
<reference evidence="8 9" key="1">
    <citation type="submission" date="2020-02" db="EMBL/GenBank/DDBJ databases">
        <authorList>
            <person name="Li G."/>
        </authorList>
    </citation>
    <scope>NUCLEOTIDE SEQUENCE [LARGE SCALE GENOMIC DNA]</scope>
    <source>
        <strain evidence="8 9">DSM 102029</strain>
    </source>
</reference>
<dbReference type="InterPro" id="IPR016039">
    <property type="entry name" value="Thiolase-like"/>
</dbReference>
<dbReference type="Pfam" id="PF02801">
    <property type="entry name" value="Ketoacyl-synt_C"/>
    <property type="match status" value="1"/>
</dbReference>
<dbReference type="InterPro" id="IPR057326">
    <property type="entry name" value="KR_dom"/>
</dbReference>
<evidence type="ECO:0000256" key="2">
    <source>
        <dbReference type="ARBA" id="ARBA00022553"/>
    </source>
</evidence>